<evidence type="ECO:0008006" key="4">
    <source>
        <dbReference type="Google" id="ProtNLM"/>
    </source>
</evidence>
<accession>A0A840RIH5</accession>
<dbReference type="EMBL" id="JACHHN010000011">
    <property type="protein sequence ID" value="MBB5193489.1"/>
    <property type="molecule type" value="Genomic_DNA"/>
</dbReference>
<sequence length="224" mass="23574">MMFKPLRLIAAIAALTMLATGCAQRGPAVDYTAFRESHPASILVLPPVNTSPDIMASYSVLSLVTMPLAESGYYVVPVAVADETFKQNGLTTADEIQAVPVDKLRSIFGADAGLYISVSQYGVSYRVVDSVVNVEANAKLVDLRTGKILWTGHAFASSAENQNSSGGGLIGMLVTAVVNQLINNLSDKSHAIAGITSWRLLSAGQPGGLLYGPRSPKYGKTATN</sequence>
<organism evidence="2 3">
    <name type="scientific">Silvimonas terrae</name>
    <dbReference type="NCBI Taxonomy" id="300266"/>
    <lineage>
        <taxon>Bacteria</taxon>
        <taxon>Pseudomonadati</taxon>
        <taxon>Pseudomonadota</taxon>
        <taxon>Betaproteobacteria</taxon>
        <taxon>Neisseriales</taxon>
        <taxon>Chitinibacteraceae</taxon>
        <taxon>Silvimonas</taxon>
    </lineage>
</organism>
<dbReference type="Pfam" id="PF05643">
    <property type="entry name" value="GNA1162-like"/>
    <property type="match status" value="1"/>
</dbReference>
<evidence type="ECO:0000313" key="3">
    <source>
        <dbReference type="Proteomes" id="UP000543030"/>
    </source>
</evidence>
<gene>
    <name evidence="2" type="ORF">HNQ50_004246</name>
</gene>
<dbReference type="AlphaFoldDB" id="A0A840RIH5"/>
<dbReference type="InterPro" id="IPR008517">
    <property type="entry name" value="GNA1162-like"/>
</dbReference>
<proteinExistence type="predicted"/>
<evidence type="ECO:0000256" key="1">
    <source>
        <dbReference type="SAM" id="SignalP"/>
    </source>
</evidence>
<evidence type="ECO:0000313" key="2">
    <source>
        <dbReference type="EMBL" id="MBB5193489.1"/>
    </source>
</evidence>
<dbReference type="RefSeq" id="WP_184103125.1">
    <property type="nucleotide sequence ID" value="NZ_JACHHN010000011.1"/>
</dbReference>
<comment type="caution">
    <text evidence="2">The sequence shown here is derived from an EMBL/GenBank/DDBJ whole genome shotgun (WGS) entry which is preliminary data.</text>
</comment>
<dbReference type="PROSITE" id="PS51257">
    <property type="entry name" value="PROKAR_LIPOPROTEIN"/>
    <property type="match status" value="1"/>
</dbReference>
<reference evidence="2 3" key="1">
    <citation type="submission" date="2020-08" db="EMBL/GenBank/DDBJ databases">
        <title>Genomic Encyclopedia of Type Strains, Phase IV (KMG-IV): sequencing the most valuable type-strain genomes for metagenomic binning, comparative biology and taxonomic classification.</title>
        <authorList>
            <person name="Goeker M."/>
        </authorList>
    </citation>
    <scope>NUCLEOTIDE SEQUENCE [LARGE SCALE GENOMIC DNA]</scope>
    <source>
        <strain evidence="2 3">DSM 18233</strain>
    </source>
</reference>
<feature type="signal peptide" evidence="1">
    <location>
        <begin position="1"/>
        <end position="25"/>
    </location>
</feature>
<keyword evidence="3" id="KW-1185">Reference proteome</keyword>
<name>A0A840RIH5_9NEIS</name>
<dbReference type="Gene3D" id="3.40.50.10610">
    <property type="entry name" value="ABC-type transport auxiliary lipoprotein component"/>
    <property type="match status" value="1"/>
</dbReference>
<keyword evidence="1" id="KW-0732">Signal</keyword>
<protein>
    <recommendedName>
        <fullName evidence="4">Lipoprotein</fullName>
    </recommendedName>
</protein>
<dbReference type="Proteomes" id="UP000543030">
    <property type="component" value="Unassembled WGS sequence"/>
</dbReference>
<feature type="chain" id="PRO_5032722514" description="Lipoprotein" evidence="1">
    <location>
        <begin position="26"/>
        <end position="224"/>
    </location>
</feature>